<proteinExistence type="predicted"/>
<evidence type="ECO:0000313" key="3">
    <source>
        <dbReference type="Proteomes" id="UP000268007"/>
    </source>
</evidence>
<name>A0A495J1J4_9SPHI</name>
<keyword evidence="3" id="KW-1185">Reference proteome</keyword>
<evidence type="ECO:0000259" key="1">
    <source>
        <dbReference type="Pfam" id="PF00582"/>
    </source>
</evidence>
<accession>A0A495J1J4</accession>
<dbReference type="Proteomes" id="UP000268007">
    <property type="component" value="Unassembled WGS sequence"/>
</dbReference>
<feature type="domain" description="UspA" evidence="1">
    <location>
        <begin position="2"/>
        <end position="145"/>
    </location>
</feature>
<dbReference type="SUPFAM" id="SSF52402">
    <property type="entry name" value="Adenine nucleotide alpha hydrolases-like"/>
    <property type="match status" value="1"/>
</dbReference>
<dbReference type="CDD" id="cd00293">
    <property type="entry name" value="USP-like"/>
    <property type="match status" value="1"/>
</dbReference>
<dbReference type="OrthoDB" id="791762at2"/>
<dbReference type="Gene3D" id="3.40.50.620">
    <property type="entry name" value="HUPs"/>
    <property type="match status" value="1"/>
</dbReference>
<dbReference type="Pfam" id="PF00582">
    <property type="entry name" value="Usp"/>
    <property type="match status" value="1"/>
</dbReference>
<dbReference type="InterPro" id="IPR006016">
    <property type="entry name" value="UspA"/>
</dbReference>
<protein>
    <submittedName>
        <fullName evidence="2">Nucleotide-binding universal stress UspA family protein</fullName>
    </submittedName>
</protein>
<dbReference type="RefSeq" id="WP_121198096.1">
    <property type="nucleotide sequence ID" value="NZ_RBKU01000001.1"/>
</dbReference>
<comment type="caution">
    <text evidence="2">The sequence shown here is derived from an EMBL/GenBank/DDBJ whole genome shotgun (WGS) entry which is preliminary data.</text>
</comment>
<dbReference type="EMBL" id="RBKU01000001">
    <property type="protein sequence ID" value="RKR82501.1"/>
    <property type="molecule type" value="Genomic_DNA"/>
</dbReference>
<dbReference type="InterPro" id="IPR014729">
    <property type="entry name" value="Rossmann-like_a/b/a_fold"/>
</dbReference>
<evidence type="ECO:0000313" key="2">
    <source>
        <dbReference type="EMBL" id="RKR82501.1"/>
    </source>
</evidence>
<dbReference type="AlphaFoldDB" id="A0A495J1J4"/>
<sequence length="280" mass="31611">MNNILVLINLSAGAERIAKLSLKVAQQLSANVLLCNVFELPVRTPLVLAGGGDATDHFEDKLYLSIEELADKVKTHYYYEHRNEAHQPKINCLHTTVFNSDKIKSLVAENHVNMIVTGIPDLLELNTSGLLSIINNADCPVLVIPENVNFSTFDSTAYLTDLRYCDVAVVNFLKKFNSKIFVTHVSSSGIPDIEDCYAQNLLTDAVANKVGYNKLFLRNIKGTNRKRDLETVTNTAAIKFFTIVNHKHYVLERFLSDTSTTRRNYHNVPLMIIPYPNWRQ</sequence>
<gene>
    <name evidence="2" type="ORF">BDD43_2684</name>
</gene>
<organism evidence="2 3">
    <name type="scientific">Mucilaginibacter gracilis</name>
    <dbReference type="NCBI Taxonomy" id="423350"/>
    <lineage>
        <taxon>Bacteria</taxon>
        <taxon>Pseudomonadati</taxon>
        <taxon>Bacteroidota</taxon>
        <taxon>Sphingobacteriia</taxon>
        <taxon>Sphingobacteriales</taxon>
        <taxon>Sphingobacteriaceae</taxon>
        <taxon>Mucilaginibacter</taxon>
    </lineage>
</organism>
<reference evidence="2 3" key="1">
    <citation type="submission" date="2018-10" db="EMBL/GenBank/DDBJ databases">
        <title>Genomic Encyclopedia of Archaeal and Bacterial Type Strains, Phase II (KMG-II): from individual species to whole genera.</title>
        <authorList>
            <person name="Goeker M."/>
        </authorList>
    </citation>
    <scope>NUCLEOTIDE SEQUENCE [LARGE SCALE GENOMIC DNA]</scope>
    <source>
        <strain evidence="2 3">DSM 18602</strain>
    </source>
</reference>